<feature type="compositionally biased region" description="Basic and acidic residues" evidence="1">
    <location>
        <begin position="38"/>
        <end position="49"/>
    </location>
</feature>
<evidence type="ECO:0000313" key="2">
    <source>
        <dbReference type="EMBL" id="CAA9350981.1"/>
    </source>
</evidence>
<feature type="compositionally biased region" description="Basic residues" evidence="1">
    <location>
        <begin position="356"/>
        <end position="369"/>
    </location>
</feature>
<gene>
    <name evidence="2" type="ORF">AVDCRST_MAG07-3178</name>
</gene>
<feature type="region of interest" description="Disordered" evidence="1">
    <location>
        <begin position="1"/>
        <end position="334"/>
    </location>
</feature>
<feature type="compositionally biased region" description="Basic residues" evidence="1">
    <location>
        <begin position="258"/>
        <end position="276"/>
    </location>
</feature>
<feature type="compositionally biased region" description="Basic residues" evidence="1">
    <location>
        <begin position="130"/>
        <end position="142"/>
    </location>
</feature>
<proteinExistence type="predicted"/>
<feature type="compositionally biased region" description="Low complexity" evidence="1">
    <location>
        <begin position="370"/>
        <end position="397"/>
    </location>
</feature>
<feature type="compositionally biased region" description="Basic residues" evidence="1">
    <location>
        <begin position="77"/>
        <end position="110"/>
    </location>
</feature>
<feature type="compositionally biased region" description="Basic residues" evidence="1">
    <location>
        <begin position="293"/>
        <end position="317"/>
    </location>
</feature>
<feature type="compositionally biased region" description="Basic residues" evidence="1">
    <location>
        <begin position="398"/>
        <end position="410"/>
    </location>
</feature>
<feature type="non-terminal residue" evidence="2">
    <location>
        <position position="1"/>
    </location>
</feature>
<feature type="compositionally biased region" description="Low complexity" evidence="1">
    <location>
        <begin position="149"/>
        <end position="158"/>
    </location>
</feature>
<feature type="compositionally biased region" description="Basic residues" evidence="1">
    <location>
        <begin position="1"/>
        <end position="15"/>
    </location>
</feature>
<reference evidence="2" key="1">
    <citation type="submission" date="2020-02" db="EMBL/GenBank/DDBJ databases">
        <authorList>
            <person name="Meier V. D."/>
        </authorList>
    </citation>
    <scope>NUCLEOTIDE SEQUENCE</scope>
    <source>
        <strain evidence="2">AVDCRST_MAG07</strain>
    </source>
</reference>
<feature type="region of interest" description="Disordered" evidence="1">
    <location>
        <begin position="356"/>
        <end position="419"/>
    </location>
</feature>
<feature type="compositionally biased region" description="Low complexity" evidence="1">
    <location>
        <begin position="202"/>
        <end position="220"/>
    </location>
</feature>
<feature type="compositionally biased region" description="Basic and acidic residues" evidence="1">
    <location>
        <begin position="237"/>
        <end position="247"/>
    </location>
</feature>
<dbReference type="EMBL" id="CADCUB010000144">
    <property type="protein sequence ID" value="CAA9350981.1"/>
    <property type="molecule type" value="Genomic_DNA"/>
</dbReference>
<feature type="compositionally biased region" description="Basic residues" evidence="1">
    <location>
        <begin position="221"/>
        <end position="236"/>
    </location>
</feature>
<dbReference type="AlphaFoldDB" id="A0A6J4MBK6"/>
<evidence type="ECO:0000256" key="1">
    <source>
        <dbReference type="SAM" id="MobiDB-lite"/>
    </source>
</evidence>
<organism evidence="2">
    <name type="scientific">uncultured Frankineae bacterium</name>
    <dbReference type="NCBI Taxonomy" id="437475"/>
    <lineage>
        <taxon>Bacteria</taxon>
        <taxon>Bacillati</taxon>
        <taxon>Actinomycetota</taxon>
        <taxon>Actinomycetes</taxon>
        <taxon>Frankiales</taxon>
        <taxon>environmental samples</taxon>
    </lineage>
</organism>
<sequence length="419" mass="45576">GRSGRGRRRRRRRSGRQCGGVGAGAVRARRPAAGEDGVPAREGLRRRADPAGGQEPRGPRHRHQPGQRLPAQPRAADHRRRHAPRAAVARPRHLPRLRARPPPSRLRRAARPSCAEGRCPPAGADDRHRPAARRRGPRRRRSRADGPRPGRAVLPRAAGGRGRRLERAAGARPGHRQARRPSDGGGRAPLLREPAHGRRHAGVLARAARGGRQPAAGLRLGVRRRGRHEQRRPGHPQHHERLAEDRLQGPAGALDRRHAGRVAVRRRPRHRSGPRRRAADGLQPHAALQPGRAARRRRRRRRQPLQRRGHRVRHGVRAARGGGGGAGPGPPVRTVAGARARGLPAAHEGALRRLLHARPRVRAPHRQSARHGAGDAARAAPAAADEVHAQAAGQPARPARRRCPGPHHQRPLPTGSGGV</sequence>
<feature type="non-terminal residue" evidence="2">
    <location>
        <position position="419"/>
    </location>
</feature>
<protein>
    <submittedName>
        <fullName evidence="2">Geranylgeranyl reductase</fullName>
    </submittedName>
</protein>
<name>A0A6J4MBK6_9ACTN</name>
<accession>A0A6J4MBK6</accession>